<dbReference type="KEGG" id="ptm:GSPATT00017990001"/>
<sequence length="555" mass="64013">MSKLNQVIKKFLRDLDQFGVVFKPSITQDSEYKTVLGGILSILLYGISLGYFIYQFAIWKEGGMLPKITVSSEVIENQQIQFDEPLFSIRMRKMNDTNIDPFNPQNIVMLPLIFQYVNGQLITPPSLPLINNTADDEFVTIYFDNITLAISKDRTVEYPELEYMIILIDCVPQLLVNNTDLKCANSTTRKGFFNQQVNTLLFTTFIKQFNAQQEKINTFGSEVIVALDPSSVYFSTSTLKMQETVIDNGLLFENTYQRDFILDISTAGQQVNSKFFAGVINSTTYFINNYQLNGIKSIQYIQYPKVNEVLADTGSIVSILLLTSAFVIMTNQYFLESEAISQVINMFYPNLKYLKYRKNWYGKITRIQLLGRNLNIEKFNSHYGKLKEVAQVKLTITNQIYEISRLQFILQSIITRSHFISSHQIGIKENNFIENTKEDNEMDNQEIEISKDSRVVRISYVIQAPSNDSKIEMTQQQHHSGQQTMLQDNSHNSILPSLNNKPEVFQQLKSQFHSSIGKFNCTQELSDQDFELLISKKERTETQLMGQFFEINKIK</sequence>
<dbReference type="EMBL" id="CT868485">
    <property type="protein sequence ID" value="CAK83673.1"/>
    <property type="molecule type" value="Genomic_DNA"/>
</dbReference>
<keyword evidence="1" id="KW-1133">Transmembrane helix</keyword>
<reference evidence="2 3" key="1">
    <citation type="journal article" date="2006" name="Nature">
        <title>Global trends of whole-genome duplications revealed by the ciliate Paramecium tetraurelia.</title>
        <authorList>
            <consortium name="Genoscope"/>
            <person name="Aury J.-M."/>
            <person name="Jaillon O."/>
            <person name="Duret L."/>
            <person name="Noel B."/>
            <person name="Jubin C."/>
            <person name="Porcel B.M."/>
            <person name="Segurens B."/>
            <person name="Daubin V."/>
            <person name="Anthouard V."/>
            <person name="Aiach N."/>
            <person name="Arnaiz O."/>
            <person name="Billaut A."/>
            <person name="Beisson J."/>
            <person name="Blanc I."/>
            <person name="Bouhouche K."/>
            <person name="Camara F."/>
            <person name="Duharcourt S."/>
            <person name="Guigo R."/>
            <person name="Gogendeau D."/>
            <person name="Katinka M."/>
            <person name="Keller A.-M."/>
            <person name="Kissmehl R."/>
            <person name="Klotz C."/>
            <person name="Koll F."/>
            <person name="Le Moue A."/>
            <person name="Lepere C."/>
            <person name="Malinsky S."/>
            <person name="Nowacki M."/>
            <person name="Nowak J.K."/>
            <person name="Plattner H."/>
            <person name="Poulain J."/>
            <person name="Ruiz F."/>
            <person name="Serrano V."/>
            <person name="Zagulski M."/>
            <person name="Dessen P."/>
            <person name="Betermier M."/>
            <person name="Weissenbach J."/>
            <person name="Scarpelli C."/>
            <person name="Schachter V."/>
            <person name="Sperling L."/>
            <person name="Meyer E."/>
            <person name="Cohen J."/>
            <person name="Wincker P."/>
        </authorList>
    </citation>
    <scope>NUCLEOTIDE SEQUENCE [LARGE SCALE GENOMIC DNA]</scope>
    <source>
        <strain evidence="2 3">Stock d4-2</strain>
    </source>
</reference>
<evidence type="ECO:0008006" key="4">
    <source>
        <dbReference type="Google" id="ProtNLM"/>
    </source>
</evidence>
<dbReference type="RefSeq" id="XP_001451070.1">
    <property type="nucleotide sequence ID" value="XM_001451033.1"/>
</dbReference>
<evidence type="ECO:0000256" key="1">
    <source>
        <dbReference type="SAM" id="Phobius"/>
    </source>
</evidence>
<keyword evidence="3" id="KW-1185">Reference proteome</keyword>
<name>A0DKV6_PARTE</name>
<dbReference type="HOGENOM" id="CLU_038221_0_0_1"/>
<keyword evidence="1" id="KW-0812">Transmembrane</keyword>
<gene>
    <name evidence="2" type="ORF">GSPATT00017990001</name>
</gene>
<evidence type="ECO:0000313" key="2">
    <source>
        <dbReference type="EMBL" id="CAK83673.1"/>
    </source>
</evidence>
<protein>
    <recommendedName>
        <fullName evidence="4">Transmembrane protein</fullName>
    </recommendedName>
</protein>
<dbReference type="OrthoDB" id="291289at2759"/>
<feature type="transmembrane region" description="Helical" evidence="1">
    <location>
        <begin position="35"/>
        <end position="54"/>
    </location>
</feature>
<evidence type="ECO:0000313" key="3">
    <source>
        <dbReference type="Proteomes" id="UP000000600"/>
    </source>
</evidence>
<dbReference type="PANTHER" id="PTHR12621:SF7">
    <property type="entry name" value="CYSTEINE AND HISTIDINE-RICH DOMAIN-CONTAINING PROTEIN 1"/>
    <property type="match status" value="1"/>
</dbReference>
<dbReference type="Proteomes" id="UP000000600">
    <property type="component" value="Unassembled WGS sequence"/>
</dbReference>
<keyword evidence="1" id="KW-0472">Membrane</keyword>
<proteinExistence type="predicted"/>
<organism evidence="2 3">
    <name type="scientific">Paramecium tetraurelia</name>
    <dbReference type="NCBI Taxonomy" id="5888"/>
    <lineage>
        <taxon>Eukaryota</taxon>
        <taxon>Sar</taxon>
        <taxon>Alveolata</taxon>
        <taxon>Ciliophora</taxon>
        <taxon>Intramacronucleata</taxon>
        <taxon>Oligohymenophorea</taxon>
        <taxon>Peniculida</taxon>
        <taxon>Parameciidae</taxon>
        <taxon>Paramecium</taxon>
    </lineage>
</organism>
<dbReference type="OMA" id="QIQFDEP"/>
<dbReference type="AlphaFoldDB" id="A0DKV6"/>
<dbReference type="GO" id="GO:0008270">
    <property type="term" value="F:zinc ion binding"/>
    <property type="evidence" value="ECO:0000318"/>
    <property type="project" value="GO_Central"/>
</dbReference>
<dbReference type="GeneID" id="5036861"/>
<accession>A0DKV6</accession>
<dbReference type="InParanoid" id="A0DKV6"/>
<dbReference type="PANTHER" id="PTHR12621">
    <property type="entry name" value="CYSTEINE AND HISTIDINE-RICH DOMAIN CHORD -CONTAINING PROTEIN"/>
    <property type="match status" value="1"/>
</dbReference>